<dbReference type="HOGENOM" id="CLU_858100_0_0_1"/>
<feature type="compositionally biased region" description="Polar residues" evidence="1">
    <location>
        <begin position="143"/>
        <end position="152"/>
    </location>
</feature>
<evidence type="ECO:0000313" key="2">
    <source>
        <dbReference type="EMBL" id="EGG12756.1"/>
    </source>
</evidence>
<dbReference type="AlphaFoldDB" id="F4R476"/>
<dbReference type="EMBL" id="GL883090">
    <property type="protein sequence ID" value="EGG12756.1"/>
    <property type="molecule type" value="Genomic_DNA"/>
</dbReference>
<proteinExistence type="predicted"/>
<protein>
    <submittedName>
        <fullName evidence="2">Uncharacterized protein</fullName>
    </submittedName>
</protein>
<evidence type="ECO:0000313" key="3">
    <source>
        <dbReference type="Proteomes" id="UP000001072"/>
    </source>
</evidence>
<dbReference type="VEuPathDB" id="FungiDB:MELLADRAFT_114899"/>
<accession>F4R476</accession>
<feature type="compositionally biased region" description="Polar residues" evidence="1">
    <location>
        <begin position="243"/>
        <end position="255"/>
    </location>
</feature>
<dbReference type="RefSeq" id="XP_007403694.1">
    <property type="nucleotide sequence ID" value="XM_007403632.1"/>
</dbReference>
<feature type="compositionally biased region" description="Polar residues" evidence="1">
    <location>
        <begin position="265"/>
        <end position="277"/>
    </location>
</feature>
<dbReference type="InParanoid" id="F4R476"/>
<feature type="compositionally biased region" description="Low complexity" evidence="1">
    <location>
        <begin position="153"/>
        <end position="167"/>
    </location>
</feature>
<feature type="region of interest" description="Disordered" evidence="1">
    <location>
        <begin position="90"/>
        <end position="124"/>
    </location>
</feature>
<gene>
    <name evidence="2" type="ORF">MELLADRAFT_114899</name>
</gene>
<feature type="compositionally biased region" description="Low complexity" evidence="1">
    <location>
        <begin position="182"/>
        <end position="196"/>
    </location>
</feature>
<feature type="compositionally biased region" description="Polar residues" evidence="1">
    <location>
        <begin position="109"/>
        <end position="124"/>
    </location>
</feature>
<sequence length="324" mass="35781">MSQELQQSLSCESDSNSNSHQEFNSIFTTIKEGLHGSKFIECIDENDFKALKLEQPVRASKQIQHLSTPLQHSPIQHNNSIGKFVRRLSTKHSTHCTPPKTTPNSTKTIHTPTSNPIINLSPSPLNRLSVKSFLDTKRHSLSHSLGSTNLGQNSNSNPNGNPSSSSNFSKLPQFINRRRSTPKSSNSKSTDSSNPTHHPSNHQHHSSMPINSIKLQTSPTLIPTTTPTHHLILSAPPSTLTFSISTKSNESSKPSNHVAPHQKTPYPSISQRPPSDPSLSIANLLELYETPPPVFEVLGRGEFRRRSVNFQHSILQSDSNLSEI</sequence>
<feature type="compositionally biased region" description="Low complexity" evidence="1">
    <location>
        <begin position="97"/>
        <end position="108"/>
    </location>
</feature>
<feature type="region of interest" description="Disordered" evidence="1">
    <location>
        <begin position="143"/>
        <end position="207"/>
    </location>
</feature>
<keyword evidence="3" id="KW-1185">Reference proteome</keyword>
<dbReference type="KEGG" id="mlr:MELLADRAFT_114899"/>
<dbReference type="OrthoDB" id="10448481at2759"/>
<dbReference type="GeneID" id="18925489"/>
<evidence type="ECO:0000256" key="1">
    <source>
        <dbReference type="SAM" id="MobiDB-lite"/>
    </source>
</evidence>
<dbReference type="Proteomes" id="UP000001072">
    <property type="component" value="Unassembled WGS sequence"/>
</dbReference>
<organism evidence="3">
    <name type="scientific">Melampsora larici-populina (strain 98AG31 / pathotype 3-4-7)</name>
    <name type="common">Poplar leaf rust fungus</name>
    <dbReference type="NCBI Taxonomy" id="747676"/>
    <lineage>
        <taxon>Eukaryota</taxon>
        <taxon>Fungi</taxon>
        <taxon>Dikarya</taxon>
        <taxon>Basidiomycota</taxon>
        <taxon>Pucciniomycotina</taxon>
        <taxon>Pucciniomycetes</taxon>
        <taxon>Pucciniales</taxon>
        <taxon>Melampsoraceae</taxon>
        <taxon>Melampsora</taxon>
    </lineage>
</organism>
<reference evidence="3" key="1">
    <citation type="journal article" date="2011" name="Proc. Natl. Acad. Sci. U.S.A.">
        <title>Obligate biotrophy features unraveled by the genomic analysis of rust fungi.</title>
        <authorList>
            <person name="Duplessis S."/>
            <person name="Cuomo C.A."/>
            <person name="Lin Y.-C."/>
            <person name="Aerts A."/>
            <person name="Tisserant E."/>
            <person name="Veneault-Fourrey C."/>
            <person name="Joly D.L."/>
            <person name="Hacquard S."/>
            <person name="Amselem J."/>
            <person name="Cantarel B.L."/>
            <person name="Chiu R."/>
            <person name="Coutinho P.M."/>
            <person name="Feau N."/>
            <person name="Field M."/>
            <person name="Frey P."/>
            <person name="Gelhaye E."/>
            <person name="Goldberg J."/>
            <person name="Grabherr M.G."/>
            <person name="Kodira C.D."/>
            <person name="Kohler A."/>
            <person name="Kuees U."/>
            <person name="Lindquist E.A."/>
            <person name="Lucas S.M."/>
            <person name="Mago R."/>
            <person name="Mauceli E."/>
            <person name="Morin E."/>
            <person name="Murat C."/>
            <person name="Pangilinan J.L."/>
            <person name="Park R."/>
            <person name="Pearson M."/>
            <person name="Quesneville H."/>
            <person name="Rouhier N."/>
            <person name="Sakthikumar S."/>
            <person name="Salamov A.A."/>
            <person name="Schmutz J."/>
            <person name="Selles B."/>
            <person name="Shapiro H."/>
            <person name="Tanguay P."/>
            <person name="Tuskan G.A."/>
            <person name="Henrissat B."/>
            <person name="Van de Peer Y."/>
            <person name="Rouze P."/>
            <person name="Ellis J.G."/>
            <person name="Dodds P.N."/>
            <person name="Schein J.E."/>
            <person name="Zhong S."/>
            <person name="Hamelin R.C."/>
            <person name="Grigoriev I.V."/>
            <person name="Szabo L.J."/>
            <person name="Martin F."/>
        </authorList>
    </citation>
    <scope>NUCLEOTIDE SEQUENCE [LARGE SCALE GENOMIC DNA]</scope>
    <source>
        <strain evidence="3">98AG31 / pathotype 3-4-7</strain>
    </source>
</reference>
<name>F4R476_MELLP</name>
<feature type="region of interest" description="Disordered" evidence="1">
    <location>
        <begin position="243"/>
        <end position="277"/>
    </location>
</feature>